<comment type="caution">
    <text evidence="3">The sequence shown here is derived from an EMBL/GenBank/DDBJ whole genome shotgun (WGS) entry which is preliminary data.</text>
</comment>
<organism evidence="3 4">
    <name type="scientific">Gluconobacter cerinus</name>
    <dbReference type="NCBI Taxonomy" id="38307"/>
    <lineage>
        <taxon>Bacteria</taxon>
        <taxon>Pseudomonadati</taxon>
        <taxon>Pseudomonadota</taxon>
        <taxon>Alphaproteobacteria</taxon>
        <taxon>Acetobacterales</taxon>
        <taxon>Acetobacteraceae</taxon>
        <taxon>Gluconobacter</taxon>
    </lineage>
</organism>
<dbReference type="PANTHER" id="PTHR46401">
    <property type="entry name" value="GLYCOSYLTRANSFERASE WBBK-RELATED"/>
    <property type="match status" value="1"/>
</dbReference>
<evidence type="ECO:0000313" key="3">
    <source>
        <dbReference type="EMBL" id="OAJ68439.1"/>
    </source>
</evidence>
<dbReference type="Gene3D" id="3.40.50.2000">
    <property type="entry name" value="Glycogen Phosphorylase B"/>
    <property type="match status" value="1"/>
</dbReference>
<name>A0A1B6VML7_9PROT</name>
<keyword evidence="1 3" id="KW-0808">Transferase</keyword>
<dbReference type="PATRIC" id="fig|38307.3.peg.1181"/>
<dbReference type="EMBL" id="LUTU01000005">
    <property type="protein sequence ID" value="OAJ68439.1"/>
    <property type="molecule type" value="Genomic_DNA"/>
</dbReference>
<dbReference type="RefSeq" id="WP_064273971.1">
    <property type="nucleotide sequence ID" value="NZ_LUTU01000005.1"/>
</dbReference>
<sequence>MTLWVDIDDLLFHLLHHGRPSGIQRVVFEICAALRELRSHEVQFVRRGADAGDPRGFRTVDWSSIETLFRQIMEGSSAPKGSSRSAGSFPVAPPIDKVASQDVLSTFLRAESWALKELVTVPRALGHFALELGRAKMQERQQEKPAAQYDEGTKLADAAQSGDVFLTLGAPWHHANYVQSIRWMRDELRMSFGMLMHDLVPVRHPEWCDRGIIITFKAWHSAILPLADMIFANSDATARDVQSYLAEQDVGTHVTVQTVPLGTGFGLADAPMAPEQIMQEPYVLFVSTIEARKNHALLFRVWRKMLEEMPLENVPTLVFAGREGWLVSDLMQQLENAEWLNGKIRFIQNPTDAELRRLYADCSFTIFPSFFEGWGLPVTESLSMGRPCLASGTTSIPEAGGKLSRYFNPDNINEAYTLIRKTIEDTEGLKAWTKQVRSEFKPVSWTESAKAILKVIN</sequence>
<feature type="domain" description="Glycosyl transferase family 1" evidence="2">
    <location>
        <begin position="278"/>
        <end position="437"/>
    </location>
</feature>
<accession>A0A1B6VML7</accession>
<evidence type="ECO:0000313" key="4">
    <source>
        <dbReference type="Proteomes" id="UP000077786"/>
    </source>
</evidence>
<evidence type="ECO:0000256" key="1">
    <source>
        <dbReference type="ARBA" id="ARBA00022679"/>
    </source>
</evidence>
<dbReference type="Proteomes" id="UP000077786">
    <property type="component" value="Unassembled WGS sequence"/>
</dbReference>
<dbReference type="GO" id="GO:0016757">
    <property type="term" value="F:glycosyltransferase activity"/>
    <property type="evidence" value="ECO:0007669"/>
    <property type="project" value="UniProtKB-KW"/>
</dbReference>
<dbReference type="CDD" id="cd03809">
    <property type="entry name" value="GT4_MtfB-like"/>
    <property type="match status" value="1"/>
</dbReference>
<dbReference type="AlphaFoldDB" id="A0A1B6VML7"/>
<gene>
    <name evidence="3" type="ORF">A0123_01145</name>
</gene>
<protein>
    <submittedName>
        <fullName evidence="3">LPS N-acetylglucosaminyltransferase I</fullName>
    </submittedName>
</protein>
<dbReference type="PANTHER" id="PTHR46401:SF2">
    <property type="entry name" value="GLYCOSYLTRANSFERASE WBBK-RELATED"/>
    <property type="match status" value="1"/>
</dbReference>
<keyword evidence="3" id="KW-0328">Glycosyltransferase</keyword>
<dbReference type="SUPFAM" id="SSF53756">
    <property type="entry name" value="UDP-Glycosyltransferase/glycogen phosphorylase"/>
    <property type="match status" value="1"/>
</dbReference>
<dbReference type="InterPro" id="IPR001296">
    <property type="entry name" value="Glyco_trans_1"/>
</dbReference>
<dbReference type="Pfam" id="PF00534">
    <property type="entry name" value="Glycos_transf_1"/>
    <property type="match status" value="1"/>
</dbReference>
<reference evidence="3 4" key="1">
    <citation type="submission" date="2016-03" db="EMBL/GenBank/DDBJ databases">
        <title>Draft genome sequence of Gluconobacter cerinus strain CECT 9110.</title>
        <authorList>
            <person name="Sainz F."/>
            <person name="Mas A."/>
            <person name="Torija M.J."/>
        </authorList>
    </citation>
    <scope>NUCLEOTIDE SEQUENCE [LARGE SCALE GENOMIC DNA]</scope>
    <source>
        <strain evidence="3 4">CECT 9110</strain>
    </source>
</reference>
<evidence type="ECO:0000259" key="2">
    <source>
        <dbReference type="Pfam" id="PF00534"/>
    </source>
</evidence>
<proteinExistence type="predicted"/>